<dbReference type="Gene3D" id="3.40.710.10">
    <property type="entry name" value="DD-peptidase/beta-lactamase superfamily"/>
    <property type="match status" value="1"/>
</dbReference>
<feature type="domain" description="Beta-lactamase-related" evidence="2">
    <location>
        <begin position="44"/>
        <end position="405"/>
    </location>
</feature>
<dbReference type="PANTHER" id="PTHR43283:SF3">
    <property type="entry name" value="BETA-LACTAMASE FAMILY PROTEIN (AFU_ORTHOLOGUE AFUA_5G07500)"/>
    <property type="match status" value="1"/>
</dbReference>
<evidence type="ECO:0000256" key="1">
    <source>
        <dbReference type="SAM" id="SignalP"/>
    </source>
</evidence>
<dbReference type="SUPFAM" id="SSF56601">
    <property type="entry name" value="beta-lactamase/transpeptidase-like"/>
    <property type="match status" value="1"/>
</dbReference>
<protein>
    <submittedName>
        <fullName evidence="3">CubicO group peptidase, beta-lactamase class C family</fullName>
    </submittedName>
</protein>
<dbReference type="AlphaFoldDB" id="A0A1H1TKB9"/>
<feature type="signal peptide" evidence="1">
    <location>
        <begin position="1"/>
        <end position="30"/>
    </location>
</feature>
<dbReference type="STRING" id="487184.SAMN05216421_1830"/>
<keyword evidence="1" id="KW-0732">Signal</keyword>
<evidence type="ECO:0000259" key="2">
    <source>
        <dbReference type="Pfam" id="PF00144"/>
    </source>
</evidence>
<evidence type="ECO:0000313" key="4">
    <source>
        <dbReference type="Proteomes" id="UP000243207"/>
    </source>
</evidence>
<dbReference type="Proteomes" id="UP000243207">
    <property type="component" value="Chromosome I"/>
</dbReference>
<feature type="chain" id="PRO_5009261308" evidence="1">
    <location>
        <begin position="31"/>
        <end position="416"/>
    </location>
</feature>
<sequence>MLRSRFPAVHRLHLGCLLIAGALVSHIAMAETATHIDAKRFAQLDQAMQKQVADGKLAGVDTLIFHDDEVVHRQLTGYKNLADEASLTEDTLYKIFSLTKPITGTALLMLYEEGKFQLDDPVEQYIPEFKGMQVAKDDGPDGRPVTEAADHPVTIRELMTHTGGFTYGRFSQSQVDSLYVEAEVLDPNSTLADMIQKLKDIPLRQQPGTQWHYSVSVDIQARLVEILSGKPFDVFLKERIFQPLAMNDTDFYVPEDKVDRLATSYRPSENGLQPMPNEPFLTKPQFLNGGGGLVSSMTDYLRFARMLLGEGEVDGVRLLKPETVRMMRSDQLPEGVDGPNWAPGNRFGLNVAVVTDSEKAGYLPEGTYWWWGIQGTWMWIDPENRIITLGMMQNTDYQHSRVVHNTVSRILFAPAE</sequence>
<evidence type="ECO:0000313" key="3">
    <source>
        <dbReference type="EMBL" id="SDS60521.1"/>
    </source>
</evidence>
<keyword evidence="4" id="KW-1185">Reference proteome</keyword>
<dbReference type="InterPro" id="IPR050789">
    <property type="entry name" value="Diverse_Enzym_Activities"/>
</dbReference>
<dbReference type="PANTHER" id="PTHR43283">
    <property type="entry name" value="BETA-LACTAMASE-RELATED"/>
    <property type="match status" value="1"/>
</dbReference>
<dbReference type="Pfam" id="PF00144">
    <property type="entry name" value="Beta-lactamase"/>
    <property type="match status" value="1"/>
</dbReference>
<proteinExistence type="predicted"/>
<reference evidence="4" key="1">
    <citation type="submission" date="2016-10" db="EMBL/GenBank/DDBJ databases">
        <authorList>
            <person name="Varghese N."/>
            <person name="Submissions S."/>
        </authorList>
    </citation>
    <scope>NUCLEOTIDE SEQUENCE [LARGE SCALE GENOMIC DNA]</scope>
    <source>
        <strain evidence="4">NRRL B-51270</strain>
    </source>
</reference>
<name>A0A1H1TKB9_9GAMM</name>
<organism evidence="3 4">
    <name type="scientific">Halopseudomonas xinjiangensis</name>
    <dbReference type="NCBI Taxonomy" id="487184"/>
    <lineage>
        <taxon>Bacteria</taxon>
        <taxon>Pseudomonadati</taxon>
        <taxon>Pseudomonadota</taxon>
        <taxon>Gammaproteobacteria</taxon>
        <taxon>Pseudomonadales</taxon>
        <taxon>Pseudomonadaceae</taxon>
        <taxon>Halopseudomonas</taxon>
    </lineage>
</organism>
<dbReference type="RefSeq" id="WP_093393534.1">
    <property type="nucleotide sequence ID" value="NZ_LT629736.1"/>
</dbReference>
<dbReference type="EMBL" id="LT629736">
    <property type="protein sequence ID" value="SDS60521.1"/>
    <property type="molecule type" value="Genomic_DNA"/>
</dbReference>
<accession>A0A1H1TKB9</accession>
<dbReference type="OrthoDB" id="119951at2"/>
<dbReference type="InterPro" id="IPR012338">
    <property type="entry name" value="Beta-lactam/transpept-like"/>
</dbReference>
<gene>
    <name evidence="3" type="ORF">SAMN05216421_1830</name>
</gene>
<dbReference type="InterPro" id="IPR001466">
    <property type="entry name" value="Beta-lactam-related"/>
</dbReference>